<dbReference type="EMBL" id="JAJQKU010000002">
    <property type="protein sequence ID" value="MCD9096513.1"/>
    <property type="molecule type" value="Genomic_DNA"/>
</dbReference>
<protein>
    <submittedName>
        <fullName evidence="1">Uncharacterized protein</fullName>
    </submittedName>
</protein>
<organism evidence="1 2">
    <name type="scientific">Luteimonas fraxinea</name>
    <dbReference type="NCBI Taxonomy" id="2901869"/>
    <lineage>
        <taxon>Bacteria</taxon>
        <taxon>Pseudomonadati</taxon>
        <taxon>Pseudomonadota</taxon>
        <taxon>Gammaproteobacteria</taxon>
        <taxon>Lysobacterales</taxon>
        <taxon>Lysobacteraceae</taxon>
        <taxon>Luteimonas</taxon>
    </lineage>
</organism>
<comment type="caution">
    <text evidence="1">The sequence shown here is derived from an EMBL/GenBank/DDBJ whole genome shotgun (WGS) entry which is preliminary data.</text>
</comment>
<proteinExistence type="predicted"/>
<reference evidence="1" key="1">
    <citation type="submission" date="2021-12" db="EMBL/GenBank/DDBJ databases">
        <authorList>
            <person name="Ulrich A."/>
        </authorList>
    </citation>
    <scope>NUCLEOTIDE SEQUENCE</scope>
    <source>
        <strain evidence="1">A1P009</strain>
    </source>
</reference>
<sequence>MLRPLLAEIPSDKAYGPGWTTDDVFAVIEQLYRAIGDCRGPVTLDLRHIAKTVPGVAPLLAKHILFEVLSHPSTGPNSQFSRPTDQTVRGADPLIGPGNSLYLRPLIRLDGKRAIVIDRSVAGPGMVEAVLSAVRGYEGADTFQGKVIGAGAEALIRLEFAQHGIAIHTGDYDTPKVHGECDIVIDEPGNLAFIESKAKALTRNAANGNDVDVLLSLAGSVVAAMEQSFGHEMQLRKHGELELYDKETRKVNHTLTWTGQTVNRIALSLYDFGFFQDHTAISKLMWPMLNARYGAIDPAIQDTFKGQFKKLNEKVLPKLTGHLQIWEELGFQGKDPFSFGNWFLSAPQLFGLLDGIQGPAEFFERLGFLRNLTYQSYNFHHQLKHALSLKAERDVRADAGRP</sequence>
<name>A0ABS8UCX4_9GAMM</name>
<gene>
    <name evidence="1" type="ORF">LTT95_06115</name>
</gene>
<dbReference type="Proteomes" id="UP001430360">
    <property type="component" value="Unassembled WGS sequence"/>
</dbReference>
<evidence type="ECO:0000313" key="1">
    <source>
        <dbReference type="EMBL" id="MCD9096513.1"/>
    </source>
</evidence>
<dbReference type="RefSeq" id="WP_232135213.1">
    <property type="nucleotide sequence ID" value="NZ_JAJQKU010000002.1"/>
</dbReference>
<evidence type="ECO:0000313" key="2">
    <source>
        <dbReference type="Proteomes" id="UP001430360"/>
    </source>
</evidence>
<accession>A0ABS8UCX4</accession>
<reference evidence="1" key="2">
    <citation type="journal article" date="2022" name="Syst. Appl. Microbiol.">
        <title>Physiological and genomic characterisation of Luteimonas fraxinea sp. nov., a bacterial species associated with trees tolerant to ash dieback.</title>
        <authorList>
            <person name="Ulrich K."/>
            <person name="Becker R."/>
            <person name="Behrendt U."/>
            <person name="Kube M."/>
            <person name="Schneck V."/>
            <person name="Ulrich A."/>
        </authorList>
    </citation>
    <scope>NUCLEOTIDE SEQUENCE</scope>
    <source>
        <strain evidence="1">A1P009</strain>
    </source>
</reference>
<keyword evidence="2" id="KW-1185">Reference proteome</keyword>